<evidence type="ECO:0000256" key="12">
    <source>
        <dbReference type="RuleBase" id="RU362085"/>
    </source>
</evidence>
<dbReference type="SUPFAM" id="SSF48024">
    <property type="entry name" value="N-terminal domain of DnaB helicase"/>
    <property type="match status" value="1"/>
</dbReference>
<keyword evidence="7 12" id="KW-0067">ATP-binding</keyword>
<sequence length="452" mass="51201">MANDDAVIKRILPHSEAAEQSVIGSMMMDKQAILTASEILTREDFYQQQYGILFEAMVELYNAGKEVDPVTLQNHLREKKVPKEISDMEYVRDLLNVVPTSANIKHYAEIVAEKATLRRLIRAAEEVTNNCYMDDQPLEQLMEESEKKMFQVFQQKNATDFEPIKSIVMKTLDTIEKASHTSGNVTGHATGFTDLDFKTSGMQPSDLILIAARPSMGKTAFVLNIAQYMAFHHGKHVAIFSLEMSKQQLVTRMMSMESHVGSQSLRNGKLKDDEWKQLIETAGVIGESNLIIDDTPGITIREMRSKCRKYKLEHGLDIIMIDYLQLMSGSGGKSSESRQQEISEISRSLKGLARELNVPVIALSQLSRAVESRPDHRPMLSDLRESGAIEQDADVVMFLYRDDYYHKDSENKGICELIIAKQRNGPIGTVNLAWLPEYTKFANVEMRDRQQE</sequence>
<evidence type="ECO:0000256" key="7">
    <source>
        <dbReference type="ARBA" id="ARBA00022840"/>
    </source>
</evidence>
<evidence type="ECO:0000256" key="3">
    <source>
        <dbReference type="ARBA" id="ARBA00022705"/>
    </source>
</evidence>
<dbReference type="eggNOG" id="COG0305">
    <property type="taxonomic scope" value="Bacteria"/>
</dbReference>
<comment type="function">
    <text evidence="12">The main replicative DNA helicase, it participates in initiation and elongation during chromosome replication. Travels ahead of the DNA replisome, separating dsDNA into templates for DNA synthesis. A processive ATP-dependent 5'-3' DNA helicase it has DNA-dependent ATPase activity.</text>
</comment>
<dbReference type="GO" id="GO:1990077">
    <property type="term" value="C:primosome complex"/>
    <property type="evidence" value="ECO:0007669"/>
    <property type="project" value="UniProtKB-UniRule"/>
</dbReference>
<dbReference type="GO" id="GO:0005829">
    <property type="term" value="C:cytosol"/>
    <property type="evidence" value="ECO:0007669"/>
    <property type="project" value="TreeGrafter"/>
</dbReference>
<evidence type="ECO:0000256" key="2">
    <source>
        <dbReference type="ARBA" id="ARBA00022515"/>
    </source>
</evidence>
<evidence type="ECO:0000313" key="15">
    <source>
        <dbReference type="Proteomes" id="UP000005753"/>
    </source>
</evidence>
<dbReference type="STRING" id="633697.EubceDRAFT1_2152"/>
<dbReference type="Gene3D" id="3.40.50.300">
    <property type="entry name" value="P-loop containing nucleotide triphosphate hydrolases"/>
    <property type="match status" value="1"/>
</dbReference>
<dbReference type="EMBL" id="CM001487">
    <property type="protein sequence ID" value="EIM57912.1"/>
    <property type="molecule type" value="Genomic_DNA"/>
</dbReference>
<evidence type="ECO:0000256" key="5">
    <source>
        <dbReference type="ARBA" id="ARBA00022801"/>
    </source>
</evidence>
<protein>
    <recommendedName>
        <fullName evidence="11 12">Replicative DNA helicase</fullName>
        <ecNumber evidence="11 12">5.6.2.3</ecNumber>
    </recommendedName>
</protein>
<dbReference type="InterPro" id="IPR027417">
    <property type="entry name" value="P-loop_NTPase"/>
</dbReference>
<dbReference type="PANTHER" id="PTHR30153:SF2">
    <property type="entry name" value="REPLICATIVE DNA HELICASE"/>
    <property type="match status" value="1"/>
</dbReference>
<dbReference type="PROSITE" id="PS51199">
    <property type="entry name" value="SF4_HELICASE"/>
    <property type="match status" value="1"/>
</dbReference>
<gene>
    <name evidence="14" type="ORF">EubceDRAFT1_2152</name>
</gene>
<dbReference type="OrthoDB" id="9773982at2"/>
<keyword evidence="9" id="KW-0413">Isomerase</keyword>
<keyword evidence="3 12" id="KW-0235">DNA replication</keyword>
<dbReference type="InterPro" id="IPR007694">
    <property type="entry name" value="DNA_helicase_DnaB-like_C"/>
</dbReference>
<comment type="similarity">
    <text evidence="1 12">Belongs to the helicase family. DnaB subfamily.</text>
</comment>
<dbReference type="AlphaFoldDB" id="I5AVT9"/>
<name>I5AVT9_EUBC6</name>
<evidence type="ECO:0000256" key="9">
    <source>
        <dbReference type="ARBA" id="ARBA00023235"/>
    </source>
</evidence>
<evidence type="ECO:0000256" key="10">
    <source>
        <dbReference type="ARBA" id="ARBA00048954"/>
    </source>
</evidence>
<dbReference type="Pfam" id="PF03796">
    <property type="entry name" value="DnaB_C"/>
    <property type="match status" value="1"/>
</dbReference>
<keyword evidence="4 12" id="KW-0547">Nucleotide-binding</keyword>
<feature type="domain" description="SF4 helicase" evidence="13">
    <location>
        <begin position="181"/>
        <end position="448"/>
    </location>
</feature>
<evidence type="ECO:0000256" key="1">
    <source>
        <dbReference type="ARBA" id="ARBA00008428"/>
    </source>
</evidence>
<keyword evidence="15" id="KW-1185">Reference proteome</keyword>
<evidence type="ECO:0000256" key="6">
    <source>
        <dbReference type="ARBA" id="ARBA00022806"/>
    </source>
</evidence>
<dbReference type="Pfam" id="PF00772">
    <property type="entry name" value="DnaB"/>
    <property type="match status" value="1"/>
</dbReference>
<dbReference type="SMART" id="SM00382">
    <property type="entry name" value="AAA"/>
    <property type="match status" value="1"/>
</dbReference>
<dbReference type="Proteomes" id="UP000005753">
    <property type="component" value="Chromosome"/>
</dbReference>
<reference evidence="14 15" key="2">
    <citation type="submission" date="2012-02" db="EMBL/GenBank/DDBJ databases">
        <title>Improved High-Quality Draft sequence of Eubacterium cellulosolvens 6.</title>
        <authorList>
            <consortium name="US DOE Joint Genome Institute"/>
            <person name="Lucas S."/>
            <person name="Han J."/>
            <person name="Lapidus A."/>
            <person name="Cheng J.-F."/>
            <person name="Goodwin L."/>
            <person name="Pitluck S."/>
            <person name="Peters L."/>
            <person name="Mikhailova N."/>
            <person name="Gu W."/>
            <person name="Detter J.C."/>
            <person name="Han C."/>
            <person name="Tapia R."/>
            <person name="Land M."/>
            <person name="Hauser L."/>
            <person name="Kyrpides N."/>
            <person name="Ivanova N."/>
            <person name="Pagani I."/>
            <person name="Johnson E."/>
            <person name="Mukhopadhyay B."/>
            <person name="Anderson I."/>
            <person name="Woyke T."/>
        </authorList>
    </citation>
    <scope>NUCLEOTIDE SEQUENCE [LARGE SCALE GENOMIC DNA]</scope>
    <source>
        <strain evidence="14 15">6</strain>
    </source>
</reference>
<dbReference type="FunFam" id="1.10.860.10:FF:000001">
    <property type="entry name" value="Replicative DNA helicase"/>
    <property type="match status" value="1"/>
</dbReference>
<dbReference type="EC" id="5.6.2.3" evidence="11 12"/>
<dbReference type="GO" id="GO:0042802">
    <property type="term" value="F:identical protein binding"/>
    <property type="evidence" value="ECO:0007669"/>
    <property type="project" value="UniProtKB-ARBA"/>
</dbReference>
<reference evidence="14 15" key="1">
    <citation type="submission" date="2010-08" db="EMBL/GenBank/DDBJ databases">
        <authorList>
            <consortium name="US DOE Joint Genome Institute (JGI-PGF)"/>
            <person name="Lucas S."/>
            <person name="Copeland A."/>
            <person name="Lapidus A."/>
            <person name="Cheng J.-F."/>
            <person name="Bruce D."/>
            <person name="Goodwin L."/>
            <person name="Pitluck S."/>
            <person name="Land M.L."/>
            <person name="Hauser L."/>
            <person name="Chang Y.-J."/>
            <person name="Anderson I.J."/>
            <person name="Johnson E."/>
            <person name="Mulhopadhyay B."/>
            <person name="Kyrpides N."/>
            <person name="Woyke T.J."/>
        </authorList>
    </citation>
    <scope>NUCLEOTIDE SEQUENCE [LARGE SCALE GENOMIC DNA]</scope>
    <source>
        <strain evidence="14 15">6</strain>
    </source>
</reference>
<comment type="catalytic activity">
    <reaction evidence="10 12">
        <text>ATP + H2O = ADP + phosphate + H(+)</text>
        <dbReference type="Rhea" id="RHEA:13065"/>
        <dbReference type="ChEBI" id="CHEBI:15377"/>
        <dbReference type="ChEBI" id="CHEBI:15378"/>
        <dbReference type="ChEBI" id="CHEBI:30616"/>
        <dbReference type="ChEBI" id="CHEBI:43474"/>
        <dbReference type="ChEBI" id="CHEBI:456216"/>
        <dbReference type="EC" id="5.6.2.3"/>
    </reaction>
</comment>
<dbReference type="NCBIfam" id="TIGR00665">
    <property type="entry name" value="DnaB"/>
    <property type="match status" value="1"/>
</dbReference>
<dbReference type="NCBIfam" id="NF004384">
    <property type="entry name" value="PRK05748.1"/>
    <property type="match status" value="1"/>
</dbReference>
<dbReference type="PANTHER" id="PTHR30153">
    <property type="entry name" value="REPLICATIVE DNA HELICASE DNAB"/>
    <property type="match status" value="1"/>
</dbReference>
<organism evidence="14 15">
    <name type="scientific">Eubacterium cellulosolvens (strain ATCC 43171 / JCM 9499 / 6)</name>
    <name type="common">Cillobacterium cellulosolvens</name>
    <dbReference type="NCBI Taxonomy" id="633697"/>
    <lineage>
        <taxon>Bacteria</taxon>
        <taxon>Bacillati</taxon>
        <taxon>Bacillota</taxon>
        <taxon>Clostridia</taxon>
        <taxon>Eubacteriales</taxon>
        <taxon>Eubacteriaceae</taxon>
        <taxon>Eubacterium</taxon>
    </lineage>
</organism>
<dbReference type="InterPro" id="IPR016136">
    <property type="entry name" value="DNA_helicase_N/primase_C"/>
</dbReference>
<evidence type="ECO:0000256" key="11">
    <source>
        <dbReference type="NCBIfam" id="TIGR00665"/>
    </source>
</evidence>
<evidence type="ECO:0000256" key="4">
    <source>
        <dbReference type="ARBA" id="ARBA00022741"/>
    </source>
</evidence>
<dbReference type="InterPro" id="IPR036185">
    <property type="entry name" value="DNA_heli_DnaB-like_N_sf"/>
</dbReference>
<dbReference type="GO" id="GO:0043139">
    <property type="term" value="F:5'-3' DNA helicase activity"/>
    <property type="evidence" value="ECO:0007669"/>
    <property type="project" value="UniProtKB-EC"/>
</dbReference>
<dbReference type="GO" id="GO:0016887">
    <property type="term" value="F:ATP hydrolysis activity"/>
    <property type="evidence" value="ECO:0007669"/>
    <property type="project" value="RHEA"/>
</dbReference>
<keyword evidence="5 12" id="KW-0378">Hydrolase</keyword>
<dbReference type="FunFam" id="3.40.50.300:FF:000076">
    <property type="entry name" value="Replicative DNA helicase"/>
    <property type="match status" value="1"/>
</dbReference>
<evidence type="ECO:0000256" key="8">
    <source>
        <dbReference type="ARBA" id="ARBA00023125"/>
    </source>
</evidence>
<dbReference type="CDD" id="cd00984">
    <property type="entry name" value="DnaB_C"/>
    <property type="match status" value="1"/>
</dbReference>
<dbReference type="InterPro" id="IPR003593">
    <property type="entry name" value="AAA+_ATPase"/>
</dbReference>
<dbReference type="Gene3D" id="1.10.860.10">
    <property type="entry name" value="DNAb Helicase, Chain A"/>
    <property type="match status" value="1"/>
</dbReference>
<keyword evidence="6 12" id="KW-0347">Helicase</keyword>
<dbReference type="HOGENOM" id="CLU_005373_0_0_9"/>
<dbReference type="GO" id="GO:0003677">
    <property type="term" value="F:DNA binding"/>
    <property type="evidence" value="ECO:0007669"/>
    <property type="project" value="UniProtKB-UniRule"/>
</dbReference>
<evidence type="ECO:0000313" key="14">
    <source>
        <dbReference type="EMBL" id="EIM57912.1"/>
    </source>
</evidence>
<dbReference type="InterPro" id="IPR007693">
    <property type="entry name" value="DNA_helicase_DnaB-like_N"/>
</dbReference>
<evidence type="ECO:0000259" key="13">
    <source>
        <dbReference type="PROSITE" id="PS51199"/>
    </source>
</evidence>
<accession>I5AVT9</accession>
<keyword evidence="8 12" id="KW-0238">DNA-binding</keyword>
<dbReference type="SUPFAM" id="SSF52540">
    <property type="entry name" value="P-loop containing nucleoside triphosphate hydrolases"/>
    <property type="match status" value="1"/>
</dbReference>
<keyword evidence="2 12" id="KW-0639">Primosome</keyword>
<dbReference type="GO" id="GO:0006269">
    <property type="term" value="P:DNA replication, synthesis of primer"/>
    <property type="evidence" value="ECO:0007669"/>
    <property type="project" value="UniProtKB-UniRule"/>
</dbReference>
<dbReference type="InterPro" id="IPR007692">
    <property type="entry name" value="DNA_helicase_DnaB"/>
</dbReference>
<proteinExistence type="inferred from homology"/>
<dbReference type="GO" id="GO:0005524">
    <property type="term" value="F:ATP binding"/>
    <property type="evidence" value="ECO:0007669"/>
    <property type="project" value="UniProtKB-UniRule"/>
</dbReference>